<dbReference type="Proteomes" id="UP000319783">
    <property type="component" value="Unassembled WGS sequence"/>
</dbReference>
<gene>
    <name evidence="1" type="ORF">JETT_2310</name>
</gene>
<evidence type="ECO:0000313" key="1">
    <source>
        <dbReference type="EMBL" id="TLD41408.1"/>
    </source>
</evidence>
<reference evidence="1 2" key="1">
    <citation type="submission" date="2019-04" db="EMBL/GenBank/DDBJ databases">
        <title>Genome of a novel bacterium Candidatus Jettenia ecosi reconstructed from metagenome of an anammox bioreactor.</title>
        <authorList>
            <person name="Mardanov A.V."/>
            <person name="Beletsky A.V."/>
            <person name="Ravin N.V."/>
            <person name="Botchkova E.A."/>
            <person name="Litti Y.V."/>
            <person name="Nozhevnikova A.N."/>
        </authorList>
    </citation>
    <scope>NUCLEOTIDE SEQUENCE [LARGE SCALE GENOMIC DNA]</scope>
    <source>
        <strain evidence="1">J2</strain>
    </source>
</reference>
<dbReference type="EMBL" id="SULG01000049">
    <property type="protein sequence ID" value="TLD41408.1"/>
    <property type="molecule type" value="Genomic_DNA"/>
</dbReference>
<evidence type="ECO:0000313" key="2">
    <source>
        <dbReference type="Proteomes" id="UP000319783"/>
    </source>
</evidence>
<name>A0A533Q9M7_9BACT</name>
<accession>A0A533Q9M7</accession>
<sequence>MLYHKMLTKVIFIQVARTNHVPVCLQQGLFVRVEIPQRCL</sequence>
<protein>
    <submittedName>
        <fullName evidence="1">Uncharacterized protein</fullName>
    </submittedName>
</protein>
<proteinExistence type="predicted"/>
<organism evidence="1 2">
    <name type="scientific">Candidatus Jettenia ecosi</name>
    <dbReference type="NCBI Taxonomy" id="2494326"/>
    <lineage>
        <taxon>Bacteria</taxon>
        <taxon>Pseudomonadati</taxon>
        <taxon>Planctomycetota</taxon>
        <taxon>Candidatus Brocadiia</taxon>
        <taxon>Candidatus Brocadiales</taxon>
        <taxon>Candidatus Brocadiaceae</taxon>
        <taxon>Candidatus Jettenia</taxon>
    </lineage>
</organism>
<comment type="caution">
    <text evidence="1">The sequence shown here is derived from an EMBL/GenBank/DDBJ whole genome shotgun (WGS) entry which is preliminary data.</text>
</comment>
<dbReference type="AlphaFoldDB" id="A0A533Q9M7"/>